<evidence type="ECO:0000259" key="3">
    <source>
        <dbReference type="Pfam" id="PF07583"/>
    </source>
</evidence>
<dbReference type="Pfam" id="PF07587">
    <property type="entry name" value="PSD1"/>
    <property type="match status" value="1"/>
</dbReference>
<dbReference type="OrthoDB" id="175422at2"/>
<gene>
    <name evidence="6" type="ORF">BGE01nite_41930</name>
</gene>
<feature type="domain" description="DUF1553" evidence="4">
    <location>
        <begin position="674"/>
        <end position="928"/>
    </location>
</feature>
<organism evidence="6 7">
    <name type="scientific">Brevifollis gellanilyticus</name>
    <dbReference type="NCBI Taxonomy" id="748831"/>
    <lineage>
        <taxon>Bacteria</taxon>
        <taxon>Pseudomonadati</taxon>
        <taxon>Verrucomicrobiota</taxon>
        <taxon>Verrucomicrobiia</taxon>
        <taxon>Verrucomicrobiales</taxon>
        <taxon>Verrucomicrobiaceae</taxon>
    </lineage>
</organism>
<dbReference type="Proteomes" id="UP000321577">
    <property type="component" value="Unassembled WGS sequence"/>
</dbReference>
<feature type="signal peptide" evidence="2">
    <location>
        <begin position="1"/>
        <end position="22"/>
    </location>
</feature>
<dbReference type="InterPro" id="IPR011444">
    <property type="entry name" value="DUF1549"/>
</dbReference>
<dbReference type="GO" id="GO:0020037">
    <property type="term" value="F:heme binding"/>
    <property type="evidence" value="ECO:0007669"/>
    <property type="project" value="InterPro"/>
</dbReference>
<feature type="domain" description="Cytochrome C Planctomycete-type" evidence="5">
    <location>
        <begin position="39"/>
        <end position="99"/>
    </location>
</feature>
<reference evidence="6 7" key="1">
    <citation type="submission" date="2019-07" db="EMBL/GenBank/DDBJ databases">
        <title>Whole genome shotgun sequence of Brevifollis gellanilyticus NBRC 108608.</title>
        <authorList>
            <person name="Hosoyama A."/>
            <person name="Uohara A."/>
            <person name="Ohji S."/>
            <person name="Ichikawa N."/>
        </authorList>
    </citation>
    <scope>NUCLEOTIDE SEQUENCE [LARGE SCALE GENOMIC DNA]</scope>
    <source>
        <strain evidence="6 7">NBRC 108608</strain>
    </source>
</reference>
<keyword evidence="7" id="KW-1185">Reference proteome</keyword>
<dbReference type="SUPFAM" id="SSF49785">
    <property type="entry name" value="Galactose-binding domain-like"/>
    <property type="match status" value="1"/>
</dbReference>
<dbReference type="InterPro" id="IPR036909">
    <property type="entry name" value="Cyt_c-like_dom_sf"/>
</dbReference>
<evidence type="ECO:0000259" key="4">
    <source>
        <dbReference type="Pfam" id="PF07587"/>
    </source>
</evidence>
<dbReference type="InterPro" id="IPR008979">
    <property type="entry name" value="Galactose-bd-like_sf"/>
</dbReference>
<dbReference type="PANTHER" id="PTHR35889">
    <property type="entry name" value="CYCLOINULO-OLIGOSACCHARIDE FRUCTANOTRANSFERASE-RELATED"/>
    <property type="match status" value="1"/>
</dbReference>
<evidence type="ECO:0000313" key="7">
    <source>
        <dbReference type="Proteomes" id="UP000321577"/>
    </source>
</evidence>
<keyword evidence="2" id="KW-0732">Signal</keyword>
<dbReference type="PANTHER" id="PTHR35889:SF3">
    <property type="entry name" value="F-BOX DOMAIN-CONTAINING PROTEIN"/>
    <property type="match status" value="1"/>
</dbReference>
<dbReference type="GO" id="GO:0009055">
    <property type="term" value="F:electron transfer activity"/>
    <property type="evidence" value="ECO:0007669"/>
    <property type="project" value="InterPro"/>
</dbReference>
<dbReference type="InterPro" id="IPR011429">
    <property type="entry name" value="Cyt_c_Planctomycete-type"/>
</dbReference>
<feature type="compositionally biased region" description="Basic and acidic residues" evidence="1">
    <location>
        <begin position="402"/>
        <end position="416"/>
    </location>
</feature>
<dbReference type="Gene3D" id="2.60.120.260">
    <property type="entry name" value="Galactose-binding domain-like"/>
    <property type="match status" value="1"/>
</dbReference>
<dbReference type="Pfam" id="PF07635">
    <property type="entry name" value="PSCyt1"/>
    <property type="match status" value="1"/>
</dbReference>
<feature type="chain" id="PRO_5021757605" evidence="2">
    <location>
        <begin position="23"/>
        <end position="950"/>
    </location>
</feature>
<protein>
    <submittedName>
        <fullName evidence="6">Cytochrome c</fullName>
    </submittedName>
</protein>
<evidence type="ECO:0000256" key="2">
    <source>
        <dbReference type="SAM" id="SignalP"/>
    </source>
</evidence>
<dbReference type="InterPro" id="IPR022655">
    <property type="entry name" value="DUF1553"/>
</dbReference>
<sequence>MRTDFCILSLLGGWLLTGPALADVAFFEQKVRPVLVEHCYSCHSAQAKKLKGNLYLDTKAGWEKGGDSGEPAIIPGKPEESLFIRSIQHLEADLEMPPKKPKLPDAVIADLVTWVKMGAPDPREGKVEAKRADKSWWSLQPLRKEFAHKSIDGFIEEKLKEKGLHFSPQADARTLVRRMTYDLHGLPPTSESVEHGSHESYAKLVDGLLSSPRYGEQWGRHWLDVIRFGESNGFERNVIVDDLWPFRDYVIKSINDDKPFNQFITEHLAGDVIGKDDPAVEVGSAFLTAGPYDDVGNADVVAQKNIRAGTLDDMITATGSAFLGLTVNCARCHNHKFDPIPTEDYYRIRAAFEGVTHGRRVVATKEARDAHAAATTPLNLEVRRLEAERLKLDGTINGRAHDEAKKVKPTRPKIDENGTDESFQPMQAKYLKFVIHSLTSDHQPTKTARAGGSGGKLTEFQVWDKEGKNVALASHGTKAEGAKAASADDFPEAYGPQYCIDGQKGEAWFIGSPAELRLTFAQLEMIQRITFINARGERDVDESRVRGATPCEYDVQVSMDGKTWTTVATDEGRESWTKEHGIAKARRSIITKEETAQLASFDKQIAATKAALAKIAPLPQIWAGHFAQPTARTHVHQGGDPMKELEPVVPASLNVLDKITQPFSLPPEAEEGQRRLALAKWITSDDNALTARVLANRVWHYHFGIGLVDTPSDFGYLGSQPTHPELLDYLATRLIQNGWKLKELHREIMMSKTYQQASTGNTEGLKLDKSARLLWRFPPRRLSAEEIRDTILTAAGQMKLEPMGGAGFRLYKFSQNNVCTYFPLDQHGPETYRRAVYHQNARASIVDVLNDFDLPDIAFASPKRANTTTPLQALTLLNHSFTLDMAAALAARGGDWKADPGAAITRTYRHCFQREPSQKEIAMATEFLRGQPPTALCRALLNSNELIYLE</sequence>
<dbReference type="EMBL" id="BKAG01000038">
    <property type="protein sequence ID" value="GEP44902.1"/>
    <property type="molecule type" value="Genomic_DNA"/>
</dbReference>
<proteinExistence type="predicted"/>
<evidence type="ECO:0000256" key="1">
    <source>
        <dbReference type="SAM" id="MobiDB-lite"/>
    </source>
</evidence>
<name>A0A512MDY1_9BACT</name>
<feature type="region of interest" description="Disordered" evidence="1">
    <location>
        <begin position="402"/>
        <end position="421"/>
    </location>
</feature>
<accession>A0A512MDY1</accession>
<dbReference type="AlphaFoldDB" id="A0A512MDY1"/>
<comment type="caution">
    <text evidence="6">The sequence shown here is derived from an EMBL/GenBank/DDBJ whole genome shotgun (WGS) entry which is preliminary data.</text>
</comment>
<dbReference type="RefSeq" id="WP_146853295.1">
    <property type="nucleotide sequence ID" value="NZ_BKAG01000038.1"/>
</dbReference>
<evidence type="ECO:0000313" key="6">
    <source>
        <dbReference type="EMBL" id="GEP44902.1"/>
    </source>
</evidence>
<dbReference type="SUPFAM" id="SSF46626">
    <property type="entry name" value="Cytochrome c"/>
    <property type="match status" value="1"/>
</dbReference>
<dbReference type="Pfam" id="PF07583">
    <property type="entry name" value="PSCyt2"/>
    <property type="match status" value="1"/>
</dbReference>
<evidence type="ECO:0000259" key="5">
    <source>
        <dbReference type="Pfam" id="PF07635"/>
    </source>
</evidence>
<feature type="domain" description="DUF1549" evidence="3">
    <location>
        <begin position="151"/>
        <end position="355"/>
    </location>
</feature>